<protein>
    <submittedName>
        <fullName evidence="2">Uncharacterized protein</fullName>
    </submittedName>
</protein>
<sequence>MTALFASVGETLQGIAALAIVFVPLCLWWWYDAKRGGDRSGGGWFSADGDGGGGD</sequence>
<gene>
    <name evidence="2" type="ORF">OJ962_14175</name>
</gene>
<accession>A0ABT4RJD7</accession>
<comment type="caution">
    <text evidence="2">The sequence shown here is derived from an EMBL/GenBank/DDBJ whole genome shotgun (WGS) entry which is preliminary data.</text>
</comment>
<name>A0ABT4RJD7_9ACTN</name>
<keyword evidence="1" id="KW-0472">Membrane</keyword>
<evidence type="ECO:0000313" key="2">
    <source>
        <dbReference type="EMBL" id="MDA0138646.1"/>
    </source>
</evidence>
<keyword evidence="1" id="KW-0812">Transmembrane</keyword>
<evidence type="ECO:0000313" key="3">
    <source>
        <dbReference type="Proteomes" id="UP001147700"/>
    </source>
</evidence>
<organism evidence="2 3">
    <name type="scientific">Solirubrobacter deserti</name>
    <dbReference type="NCBI Taxonomy" id="2282478"/>
    <lineage>
        <taxon>Bacteria</taxon>
        <taxon>Bacillati</taxon>
        <taxon>Actinomycetota</taxon>
        <taxon>Thermoleophilia</taxon>
        <taxon>Solirubrobacterales</taxon>
        <taxon>Solirubrobacteraceae</taxon>
        <taxon>Solirubrobacter</taxon>
    </lineage>
</organism>
<evidence type="ECO:0000256" key="1">
    <source>
        <dbReference type="SAM" id="Phobius"/>
    </source>
</evidence>
<keyword evidence="3" id="KW-1185">Reference proteome</keyword>
<reference evidence="2" key="1">
    <citation type="submission" date="2022-10" db="EMBL/GenBank/DDBJ databases">
        <title>The WGS of Solirubrobacter sp. CPCC 204708.</title>
        <authorList>
            <person name="Jiang Z."/>
        </authorList>
    </citation>
    <scope>NUCLEOTIDE SEQUENCE</scope>
    <source>
        <strain evidence="2">CPCC 204708</strain>
    </source>
</reference>
<dbReference type="Proteomes" id="UP001147700">
    <property type="component" value="Unassembled WGS sequence"/>
</dbReference>
<keyword evidence="1" id="KW-1133">Transmembrane helix</keyword>
<feature type="transmembrane region" description="Helical" evidence="1">
    <location>
        <begin position="12"/>
        <end position="31"/>
    </location>
</feature>
<dbReference type="RefSeq" id="WP_202955326.1">
    <property type="nucleotide sequence ID" value="NZ_JAPCID010000017.1"/>
</dbReference>
<dbReference type="EMBL" id="JAPCID010000017">
    <property type="protein sequence ID" value="MDA0138646.1"/>
    <property type="molecule type" value="Genomic_DNA"/>
</dbReference>
<proteinExistence type="predicted"/>